<reference evidence="2" key="1">
    <citation type="submission" date="2022-11" db="UniProtKB">
        <authorList>
            <consortium name="WormBaseParasite"/>
        </authorList>
    </citation>
    <scope>IDENTIFICATION</scope>
</reference>
<evidence type="ECO:0000313" key="2">
    <source>
        <dbReference type="WBParaSite" id="nRc.2.0.1.t10914-RA"/>
    </source>
</evidence>
<accession>A0A915I9R4</accession>
<dbReference type="AlphaFoldDB" id="A0A915I9R4"/>
<evidence type="ECO:0000313" key="1">
    <source>
        <dbReference type="Proteomes" id="UP000887565"/>
    </source>
</evidence>
<keyword evidence="1" id="KW-1185">Reference proteome</keyword>
<protein>
    <submittedName>
        <fullName evidence="2">Uncharacterized protein</fullName>
    </submittedName>
</protein>
<name>A0A915I9R4_ROMCU</name>
<dbReference type="Proteomes" id="UP000887565">
    <property type="component" value="Unplaced"/>
</dbReference>
<organism evidence="1 2">
    <name type="scientific">Romanomermis culicivorax</name>
    <name type="common">Nematode worm</name>
    <dbReference type="NCBI Taxonomy" id="13658"/>
    <lineage>
        <taxon>Eukaryota</taxon>
        <taxon>Metazoa</taxon>
        <taxon>Ecdysozoa</taxon>
        <taxon>Nematoda</taxon>
        <taxon>Enoplea</taxon>
        <taxon>Dorylaimia</taxon>
        <taxon>Mermithida</taxon>
        <taxon>Mermithoidea</taxon>
        <taxon>Mermithidae</taxon>
        <taxon>Romanomermis</taxon>
    </lineage>
</organism>
<sequence>MIAKDGMPFFPAEIMVLGQFARHNSPLILLIFNLSYVNEAEASNAVCFSPYAKANHFVKRIKPPILLIKSSSTEEILAKPSKVFERPKRSIRLLTTDKSTIDT</sequence>
<proteinExistence type="predicted"/>
<dbReference type="WBParaSite" id="nRc.2.0.1.t10914-RA">
    <property type="protein sequence ID" value="nRc.2.0.1.t10914-RA"/>
    <property type="gene ID" value="nRc.2.0.1.g10914"/>
</dbReference>